<reference evidence="5 6" key="1">
    <citation type="journal article" date="2009" name="Biosci. Biotechnol. Biochem.">
        <title>WeGAS: a web-based microbial genome annotation system.</title>
        <authorList>
            <person name="Lee D."/>
            <person name="Seo H."/>
            <person name="Park C."/>
            <person name="Park K."/>
        </authorList>
    </citation>
    <scope>NUCLEOTIDE SEQUENCE [LARGE SCALE GENOMIC DNA]</scope>
    <source>
        <strain evidence="6">ATCC 49049 / DSM 4359 / NBRC 107923 / NS-E</strain>
    </source>
</reference>
<name>B9K9U4_THENN</name>
<evidence type="ECO:0000313" key="6">
    <source>
        <dbReference type="Proteomes" id="UP000000445"/>
    </source>
</evidence>
<dbReference type="AlphaFoldDB" id="B9K9U4"/>
<gene>
    <name evidence="5" type="ordered locus">CTN_1551</name>
</gene>
<proteinExistence type="predicted"/>
<dbReference type="SUPFAM" id="SSF48008">
    <property type="entry name" value="GntR ligand-binding domain-like"/>
    <property type="match status" value="1"/>
</dbReference>
<keyword evidence="6" id="KW-1185">Reference proteome</keyword>
<keyword evidence="1" id="KW-0805">Transcription regulation</keyword>
<evidence type="ECO:0000256" key="3">
    <source>
        <dbReference type="ARBA" id="ARBA00023163"/>
    </source>
</evidence>
<feature type="domain" description="GntR C-terminal" evidence="4">
    <location>
        <begin position="4"/>
        <end position="131"/>
    </location>
</feature>
<dbReference type="KEGG" id="tna:CTN_1551"/>
<organism evidence="5 6">
    <name type="scientific">Thermotoga neapolitana (strain ATCC 49049 / DSM 4359 / NBRC 107923 / NS-E)</name>
    <dbReference type="NCBI Taxonomy" id="309803"/>
    <lineage>
        <taxon>Bacteria</taxon>
        <taxon>Thermotogati</taxon>
        <taxon>Thermotogota</taxon>
        <taxon>Thermotogae</taxon>
        <taxon>Thermotogales</taxon>
        <taxon>Thermotogaceae</taxon>
        <taxon>Thermotoga</taxon>
    </lineage>
</organism>
<protein>
    <submittedName>
        <fullName evidence="5">Transcriptional regulator</fullName>
    </submittedName>
</protein>
<dbReference type="RefSeq" id="WP_015920015.1">
    <property type="nucleotide sequence ID" value="NC_011978.1"/>
</dbReference>
<dbReference type="Pfam" id="PF07729">
    <property type="entry name" value="FCD"/>
    <property type="match status" value="1"/>
</dbReference>
<sequence length="139" mass="16838">MDELIIAREFLDKAIAEFYISNFSLQMIQDMEHHLSLMKEYFEQKKFRALTESDVMFHKVYAKAARNSIIFHLMENLLDYMKSRVWYVLKKDYLADSDYQKRSIEIHEEILRSIISNDKKRLIESIEKHYKNILDHLNS</sequence>
<dbReference type="InterPro" id="IPR008920">
    <property type="entry name" value="TF_FadR/GntR_C"/>
</dbReference>
<dbReference type="HOGENOM" id="CLU_1844162_0_0_0"/>
<keyword evidence="2" id="KW-0238">DNA-binding</keyword>
<evidence type="ECO:0000256" key="1">
    <source>
        <dbReference type="ARBA" id="ARBA00023015"/>
    </source>
</evidence>
<evidence type="ECO:0000256" key="2">
    <source>
        <dbReference type="ARBA" id="ARBA00023125"/>
    </source>
</evidence>
<keyword evidence="3" id="KW-0804">Transcription</keyword>
<dbReference type="InterPro" id="IPR011711">
    <property type="entry name" value="GntR_C"/>
</dbReference>
<accession>B9K9U4</accession>
<dbReference type="EMBL" id="CP000916">
    <property type="protein sequence ID" value="ACM23727.1"/>
    <property type="molecule type" value="Genomic_DNA"/>
</dbReference>
<dbReference type="GO" id="GO:0003677">
    <property type="term" value="F:DNA binding"/>
    <property type="evidence" value="ECO:0007669"/>
    <property type="project" value="UniProtKB-KW"/>
</dbReference>
<dbReference type="Gene3D" id="1.20.120.530">
    <property type="entry name" value="GntR ligand-binding domain-like"/>
    <property type="match status" value="1"/>
</dbReference>
<dbReference type="Proteomes" id="UP000000445">
    <property type="component" value="Chromosome"/>
</dbReference>
<evidence type="ECO:0000259" key="4">
    <source>
        <dbReference type="Pfam" id="PF07729"/>
    </source>
</evidence>
<evidence type="ECO:0000313" key="5">
    <source>
        <dbReference type="EMBL" id="ACM23727.1"/>
    </source>
</evidence>